<dbReference type="AlphaFoldDB" id="A0A1F6MRN6"/>
<gene>
    <name evidence="1" type="ORF">A3G00_02960</name>
</gene>
<organism evidence="1 2">
    <name type="scientific">Candidatus Magasanikbacteria bacterium RIFCSPLOWO2_12_FULL_43_12</name>
    <dbReference type="NCBI Taxonomy" id="1798692"/>
    <lineage>
        <taxon>Bacteria</taxon>
        <taxon>Candidatus Magasanikiibacteriota</taxon>
    </lineage>
</organism>
<accession>A0A1F6MRN6</accession>
<reference evidence="1 2" key="1">
    <citation type="journal article" date="2016" name="Nat. Commun.">
        <title>Thousands of microbial genomes shed light on interconnected biogeochemical processes in an aquifer system.</title>
        <authorList>
            <person name="Anantharaman K."/>
            <person name="Brown C.T."/>
            <person name="Hug L.A."/>
            <person name="Sharon I."/>
            <person name="Castelle C.J."/>
            <person name="Probst A.J."/>
            <person name="Thomas B.C."/>
            <person name="Singh A."/>
            <person name="Wilkins M.J."/>
            <person name="Karaoz U."/>
            <person name="Brodie E.L."/>
            <person name="Williams K.H."/>
            <person name="Hubbard S.S."/>
            <person name="Banfield J.F."/>
        </authorList>
    </citation>
    <scope>NUCLEOTIDE SEQUENCE [LARGE SCALE GENOMIC DNA]</scope>
</reference>
<protein>
    <submittedName>
        <fullName evidence="1">Uncharacterized protein</fullName>
    </submittedName>
</protein>
<comment type="caution">
    <text evidence="1">The sequence shown here is derived from an EMBL/GenBank/DDBJ whole genome shotgun (WGS) entry which is preliminary data.</text>
</comment>
<name>A0A1F6MRN6_9BACT</name>
<proteinExistence type="predicted"/>
<sequence length="92" mass="10344">MKVARITDVTLVQDESMVRFVIRLLLEGGLRLNLTVDDETYEGYVHNLDFGKGNDWVVALVMIPGLNDGEDVKVSIRMDGTVRVLPDELQEP</sequence>
<dbReference type="EMBL" id="MFQN01000024">
    <property type="protein sequence ID" value="OGH74190.1"/>
    <property type="molecule type" value="Genomic_DNA"/>
</dbReference>
<evidence type="ECO:0000313" key="1">
    <source>
        <dbReference type="EMBL" id="OGH74190.1"/>
    </source>
</evidence>
<evidence type="ECO:0000313" key="2">
    <source>
        <dbReference type="Proteomes" id="UP000178347"/>
    </source>
</evidence>
<dbReference type="Proteomes" id="UP000178347">
    <property type="component" value="Unassembled WGS sequence"/>
</dbReference>